<evidence type="ECO:0000313" key="4">
    <source>
        <dbReference type="Proteomes" id="UP001139516"/>
    </source>
</evidence>
<accession>A0A9X1YE46</accession>
<name>A0A9X1YE46_9PROT</name>
<proteinExistence type="predicted"/>
<protein>
    <submittedName>
        <fullName evidence="3">Hydantoinase B/oxoprolinase family protein</fullName>
    </submittedName>
</protein>
<dbReference type="PANTHER" id="PTHR11365:SF23">
    <property type="entry name" value="HYPOTHETICAL 5-OXOPROLINASE (EUROFUNG)-RELATED"/>
    <property type="match status" value="1"/>
</dbReference>
<dbReference type="InterPro" id="IPR003692">
    <property type="entry name" value="Hydantoinase_B"/>
</dbReference>
<evidence type="ECO:0000256" key="1">
    <source>
        <dbReference type="SAM" id="MobiDB-lite"/>
    </source>
</evidence>
<evidence type="ECO:0000313" key="3">
    <source>
        <dbReference type="EMBL" id="MCK8787022.1"/>
    </source>
</evidence>
<reference evidence="3" key="1">
    <citation type="submission" date="2022-04" db="EMBL/GenBank/DDBJ databases">
        <title>Roseomonas acroporae sp. nov., isolated from coral Acropora digitifera.</title>
        <authorList>
            <person name="Sun H."/>
        </authorList>
    </citation>
    <scope>NUCLEOTIDE SEQUENCE</scope>
    <source>
        <strain evidence="3">NAR14</strain>
    </source>
</reference>
<dbReference type="GO" id="GO:0005829">
    <property type="term" value="C:cytosol"/>
    <property type="evidence" value="ECO:0007669"/>
    <property type="project" value="TreeGrafter"/>
</dbReference>
<keyword evidence="4" id="KW-1185">Reference proteome</keyword>
<comment type="caution">
    <text evidence="3">The sequence shown here is derived from an EMBL/GenBank/DDBJ whole genome shotgun (WGS) entry which is preliminary data.</text>
</comment>
<dbReference type="Pfam" id="PF02538">
    <property type="entry name" value="Hydantoinase_B"/>
    <property type="match status" value="1"/>
</dbReference>
<dbReference type="InterPro" id="IPR045079">
    <property type="entry name" value="Oxoprolinase-like"/>
</dbReference>
<dbReference type="PANTHER" id="PTHR11365">
    <property type="entry name" value="5-OXOPROLINASE RELATED"/>
    <property type="match status" value="1"/>
</dbReference>
<dbReference type="Proteomes" id="UP001139516">
    <property type="component" value="Unassembled WGS sequence"/>
</dbReference>
<feature type="compositionally biased region" description="Basic and acidic residues" evidence="1">
    <location>
        <begin position="539"/>
        <end position="556"/>
    </location>
</feature>
<dbReference type="GO" id="GO:0006749">
    <property type="term" value="P:glutathione metabolic process"/>
    <property type="evidence" value="ECO:0007669"/>
    <property type="project" value="TreeGrafter"/>
</dbReference>
<gene>
    <name evidence="3" type="ORF">M0638_21850</name>
</gene>
<feature type="domain" description="Hydantoinase B/oxoprolinase" evidence="2">
    <location>
        <begin position="13"/>
        <end position="538"/>
    </location>
</feature>
<dbReference type="GO" id="GO:0017168">
    <property type="term" value="F:5-oxoprolinase (ATP-hydrolyzing) activity"/>
    <property type="evidence" value="ECO:0007669"/>
    <property type="project" value="TreeGrafter"/>
</dbReference>
<sequence length="556" mass="58408">MTDPTTPDPVTPDPVTLAVLQARFTAIVEEMGEALLRTAYSQILNASRDFSIALCDAGARLVAQADHLPVHVGAMPYAVRAVLDGVGARPRPGDIFLVNDPWHGGSHLPDMTVVVPVFGEDGTLRFWSVVRAHMSDIGGATHGAYNAAATDIWQEGIRVPPIRLGEDGVVREDLLAMLAANTRLPRDFRGDMLAAVGAARLGGKRLGEAFARHGAARVSAAGEAILALSEERARAILATWREGTWRAEARLDDDGRGNDDVTIRAAVTVGGGRVAVDLSESDPQVASFVNSSYANMRSAVAIAFAYLLDPDIPKNDGVFRLLDVTARQGTVAWAAEGAPVTLCTNHSGQEILEAVLLAMANACPERAMAGWGKRFRIAITGRDPRRGRPFVWHLFHARPGGGASPAGDGWPCAGEWGVVGGIKFGSVEMAEARFPLFFERHEIHPGSGGDGTHRGGPGGLATIRVESEGPSVGNTAGDGARHGVTGMAGGAPGAPHRYVLRAPDGTERVLRTKETGIPIPAGAVLDLRAGGGGGWGPPEGRDPAARRRDAEEGFTA</sequence>
<dbReference type="AlphaFoldDB" id="A0A9X1YE46"/>
<feature type="region of interest" description="Disordered" evidence="1">
    <location>
        <begin position="523"/>
        <end position="556"/>
    </location>
</feature>
<dbReference type="EMBL" id="JALPRX010000103">
    <property type="protein sequence ID" value="MCK8787022.1"/>
    <property type="molecule type" value="Genomic_DNA"/>
</dbReference>
<organism evidence="3 4">
    <name type="scientific">Roseomonas acroporae</name>
    <dbReference type="NCBI Taxonomy" id="2937791"/>
    <lineage>
        <taxon>Bacteria</taxon>
        <taxon>Pseudomonadati</taxon>
        <taxon>Pseudomonadota</taxon>
        <taxon>Alphaproteobacteria</taxon>
        <taxon>Acetobacterales</taxon>
        <taxon>Roseomonadaceae</taxon>
        <taxon>Roseomonas</taxon>
    </lineage>
</organism>
<evidence type="ECO:0000259" key="2">
    <source>
        <dbReference type="Pfam" id="PF02538"/>
    </source>
</evidence>
<dbReference type="RefSeq" id="WP_248669077.1">
    <property type="nucleotide sequence ID" value="NZ_JALPRX010000103.1"/>
</dbReference>